<dbReference type="HOGENOM" id="CLU_045855_0_0_1"/>
<feature type="region of interest" description="Disordered" evidence="2">
    <location>
        <begin position="78"/>
        <end position="171"/>
    </location>
</feature>
<gene>
    <name evidence="4" type="ORF">JAAARDRAFT_358376</name>
</gene>
<sequence length="496" mass="52524">MVRAHMKQTPEEKKETHKKKTPQKKKAPETGVWPCKINGCNKQFAREADLKRHQRTTKLHSMPGFRCPQCDATFTRTDALRRHQKSRHNGVVIEPDPEAKAQEGGDGGSPKSKSKSRSGSPTSKPQENAVASTSAGSSSSTQPKTPGPPPGPSSYYRPHTMQGNPHPFSDSVLANSYRIQAYPPPPGMIIDASHYQTPIGLPTSATRGSWPPGPPPGWAPDGHPPPMGAYPPIPPHPGFYHHPSPYYRHPVGAMPMHPGQPLYPHPMHPDAVPLNSPPNGLGATTNPPSTEATGPQGTNVDSTQSAPNSDAEMQDAADQAPPPSLSTAPVIDPSLEAQQNTPPNSEDKSNLLSLEMTQAAVQAVLESVRRESASPSAKVEDPGPAATQANERGASAQSADSGALVASQGPGEPDGDADADAEGDEEEASAPTQGTPSTSHPLPSRPAPMEHMLTEDGEPMLNPGSSFLWPLSFVHTEFLSIAELLTQESLESPPPS</sequence>
<keyword evidence="1" id="KW-0862">Zinc</keyword>
<reference evidence="5" key="1">
    <citation type="journal article" date="2014" name="Proc. Natl. Acad. Sci. U.S.A.">
        <title>Extensive sampling of basidiomycete genomes demonstrates inadequacy of the white-rot/brown-rot paradigm for wood decay fungi.</title>
        <authorList>
            <person name="Riley R."/>
            <person name="Salamov A.A."/>
            <person name="Brown D.W."/>
            <person name="Nagy L.G."/>
            <person name="Floudas D."/>
            <person name="Held B.W."/>
            <person name="Levasseur A."/>
            <person name="Lombard V."/>
            <person name="Morin E."/>
            <person name="Otillar R."/>
            <person name="Lindquist E.A."/>
            <person name="Sun H."/>
            <person name="LaButti K.M."/>
            <person name="Schmutz J."/>
            <person name="Jabbour D."/>
            <person name="Luo H."/>
            <person name="Baker S.E."/>
            <person name="Pisabarro A.G."/>
            <person name="Walton J.D."/>
            <person name="Blanchette R.A."/>
            <person name="Henrissat B."/>
            <person name="Martin F."/>
            <person name="Cullen D."/>
            <person name="Hibbett D.S."/>
            <person name="Grigoriev I.V."/>
        </authorList>
    </citation>
    <scope>NUCLEOTIDE SEQUENCE [LARGE SCALE GENOMIC DNA]</scope>
    <source>
        <strain evidence="5">MUCL 33604</strain>
    </source>
</reference>
<feature type="domain" description="C2H2-type" evidence="3">
    <location>
        <begin position="33"/>
        <end position="61"/>
    </location>
</feature>
<accession>A0A067Q751</accession>
<feature type="domain" description="C2H2-type" evidence="3">
    <location>
        <begin position="65"/>
        <end position="90"/>
    </location>
</feature>
<keyword evidence="5" id="KW-1185">Reference proteome</keyword>
<dbReference type="Gene3D" id="3.30.160.60">
    <property type="entry name" value="Classic Zinc Finger"/>
    <property type="match status" value="2"/>
</dbReference>
<dbReference type="PROSITE" id="PS00028">
    <property type="entry name" value="ZINC_FINGER_C2H2_1"/>
    <property type="match status" value="1"/>
</dbReference>
<dbReference type="AlphaFoldDB" id="A0A067Q751"/>
<evidence type="ECO:0000259" key="3">
    <source>
        <dbReference type="PROSITE" id="PS50157"/>
    </source>
</evidence>
<feature type="compositionally biased region" description="Acidic residues" evidence="2">
    <location>
        <begin position="413"/>
        <end position="428"/>
    </location>
</feature>
<dbReference type="EMBL" id="KL197710">
    <property type="protein sequence ID" value="KDQ62878.1"/>
    <property type="molecule type" value="Genomic_DNA"/>
</dbReference>
<dbReference type="InterPro" id="IPR036236">
    <property type="entry name" value="Znf_C2H2_sf"/>
</dbReference>
<dbReference type="SUPFAM" id="SSF57667">
    <property type="entry name" value="beta-beta-alpha zinc fingers"/>
    <property type="match status" value="1"/>
</dbReference>
<feature type="compositionally biased region" description="Low complexity" evidence="2">
    <location>
        <begin position="117"/>
        <end position="144"/>
    </location>
</feature>
<feature type="compositionally biased region" description="Polar residues" evidence="2">
    <location>
        <begin position="336"/>
        <end position="360"/>
    </location>
</feature>
<protein>
    <recommendedName>
        <fullName evidence="3">C2H2-type domain-containing protein</fullName>
    </recommendedName>
</protein>
<evidence type="ECO:0000313" key="5">
    <source>
        <dbReference type="Proteomes" id="UP000027265"/>
    </source>
</evidence>
<feature type="compositionally biased region" description="Polar residues" evidence="2">
    <location>
        <begin position="387"/>
        <end position="400"/>
    </location>
</feature>
<feature type="region of interest" description="Disordered" evidence="2">
    <location>
        <begin position="261"/>
        <end position="459"/>
    </location>
</feature>
<feature type="compositionally biased region" description="Polar residues" evidence="2">
    <location>
        <begin position="432"/>
        <end position="441"/>
    </location>
</feature>
<dbReference type="OrthoDB" id="8922241at2759"/>
<feature type="region of interest" description="Disordered" evidence="2">
    <location>
        <begin position="1"/>
        <end position="32"/>
    </location>
</feature>
<evidence type="ECO:0000313" key="4">
    <source>
        <dbReference type="EMBL" id="KDQ62878.1"/>
    </source>
</evidence>
<evidence type="ECO:0000256" key="2">
    <source>
        <dbReference type="SAM" id="MobiDB-lite"/>
    </source>
</evidence>
<feature type="compositionally biased region" description="Polar residues" evidence="2">
    <location>
        <begin position="282"/>
        <end position="308"/>
    </location>
</feature>
<dbReference type="Pfam" id="PF00096">
    <property type="entry name" value="zf-C2H2"/>
    <property type="match status" value="2"/>
</dbReference>
<dbReference type="STRING" id="933084.A0A067Q751"/>
<proteinExistence type="predicted"/>
<dbReference type="SMART" id="SM00355">
    <property type="entry name" value="ZnF_C2H2"/>
    <property type="match status" value="2"/>
</dbReference>
<evidence type="ECO:0000256" key="1">
    <source>
        <dbReference type="PROSITE-ProRule" id="PRU00042"/>
    </source>
</evidence>
<dbReference type="Proteomes" id="UP000027265">
    <property type="component" value="Unassembled WGS sequence"/>
</dbReference>
<name>A0A067Q751_9AGAM</name>
<keyword evidence="1" id="KW-0863">Zinc-finger</keyword>
<dbReference type="InterPro" id="IPR013087">
    <property type="entry name" value="Znf_C2H2_type"/>
</dbReference>
<keyword evidence="1" id="KW-0479">Metal-binding</keyword>
<organism evidence="4 5">
    <name type="scientific">Jaapia argillacea MUCL 33604</name>
    <dbReference type="NCBI Taxonomy" id="933084"/>
    <lineage>
        <taxon>Eukaryota</taxon>
        <taxon>Fungi</taxon>
        <taxon>Dikarya</taxon>
        <taxon>Basidiomycota</taxon>
        <taxon>Agaricomycotina</taxon>
        <taxon>Agaricomycetes</taxon>
        <taxon>Agaricomycetidae</taxon>
        <taxon>Jaapiales</taxon>
        <taxon>Jaapiaceae</taxon>
        <taxon>Jaapia</taxon>
    </lineage>
</organism>
<feature type="compositionally biased region" description="Basic residues" evidence="2">
    <location>
        <begin position="16"/>
        <end position="25"/>
    </location>
</feature>
<dbReference type="PROSITE" id="PS50157">
    <property type="entry name" value="ZINC_FINGER_C2H2_2"/>
    <property type="match status" value="2"/>
</dbReference>
<dbReference type="GO" id="GO:0008270">
    <property type="term" value="F:zinc ion binding"/>
    <property type="evidence" value="ECO:0007669"/>
    <property type="project" value="UniProtKB-KW"/>
</dbReference>
<dbReference type="InParanoid" id="A0A067Q751"/>